<dbReference type="InterPro" id="IPR015797">
    <property type="entry name" value="NUDIX_hydrolase-like_dom_sf"/>
</dbReference>
<proteinExistence type="predicted"/>
<gene>
    <name evidence="4" type="ORF">H9751_00465</name>
</gene>
<dbReference type="PANTHER" id="PTHR43046">
    <property type="entry name" value="GDP-MANNOSE MANNOSYL HYDROLASE"/>
    <property type="match status" value="1"/>
</dbReference>
<accession>A0A9D2QEG2</accession>
<feature type="domain" description="Nudix hydrolase" evidence="3">
    <location>
        <begin position="8"/>
        <end position="136"/>
    </location>
</feature>
<comment type="cofactor">
    <cofactor evidence="1">
        <name>Mg(2+)</name>
        <dbReference type="ChEBI" id="CHEBI:18420"/>
    </cofactor>
</comment>
<dbReference type="SUPFAM" id="SSF55811">
    <property type="entry name" value="Nudix"/>
    <property type="match status" value="1"/>
</dbReference>
<organism evidence="4 5">
    <name type="scientific">Candidatus Corynebacterium faecigallinarum</name>
    <dbReference type="NCBI Taxonomy" id="2838528"/>
    <lineage>
        <taxon>Bacteria</taxon>
        <taxon>Bacillati</taxon>
        <taxon>Actinomycetota</taxon>
        <taxon>Actinomycetes</taxon>
        <taxon>Mycobacteriales</taxon>
        <taxon>Corynebacteriaceae</taxon>
        <taxon>Corynebacterium</taxon>
    </lineage>
</organism>
<dbReference type="Pfam" id="PF00293">
    <property type="entry name" value="NUDIX"/>
    <property type="match status" value="1"/>
</dbReference>
<name>A0A9D2QEG2_9CORY</name>
<dbReference type="AlphaFoldDB" id="A0A9D2QEG2"/>
<comment type="caution">
    <text evidence="4">The sequence shown here is derived from an EMBL/GenBank/DDBJ whole genome shotgun (WGS) entry which is preliminary data.</text>
</comment>
<evidence type="ECO:0000313" key="5">
    <source>
        <dbReference type="Proteomes" id="UP000823858"/>
    </source>
</evidence>
<evidence type="ECO:0000259" key="3">
    <source>
        <dbReference type="PROSITE" id="PS51462"/>
    </source>
</evidence>
<dbReference type="Proteomes" id="UP000823858">
    <property type="component" value="Unassembled WGS sequence"/>
</dbReference>
<dbReference type="GO" id="GO:0016787">
    <property type="term" value="F:hydrolase activity"/>
    <property type="evidence" value="ECO:0007669"/>
    <property type="project" value="UniProtKB-KW"/>
</dbReference>
<evidence type="ECO:0000313" key="4">
    <source>
        <dbReference type="EMBL" id="HJC84032.1"/>
    </source>
</evidence>
<dbReference type="Gene3D" id="3.90.79.10">
    <property type="entry name" value="Nucleoside Triphosphate Pyrophosphohydrolase"/>
    <property type="match status" value="1"/>
</dbReference>
<dbReference type="InterPro" id="IPR000086">
    <property type="entry name" value="NUDIX_hydrolase_dom"/>
</dbReference>
<dbReference type="EMBL" id="DWVP01000001">
    <property type="protein sequence ID" value="HJC84032.1"/>
    <property type="molecule type" value="Genomic_DNA"/>
</dbReference>
<reference evidence="4" key="1">
    <citation type="journal article" date="2021" name="PeerJ">
        <title>Extensive microbial diversity within the chicken gut microbiome revealed by metagenomics and culture.</title>
        <authorList>
            <person name="Gilroy R."/>
            <person name="Ravi A."/>
            <person name="Getino M."/>
            <person name="Pursley I."/>
            <person name="Horton D.L."/>
            <person name="Alikhan N.F."/>
            <person name="Baker D."/>
            <person name="Gharbi K."/>
            <person name="Hall N."/>
            <person name="Watson M."/>
            <person name="Adriaenssens E.M."/>
            <person name="Foster-Nyarko E."/>
            <person name="Jarju S."/>
            <person name="Secka A."/>
            <person name="Antonio M."/>
            <person name="Oren A."/>
            <person name="Chaudhuri R.R."/>
            <person name="La Ragione R."/>
            <person name="Hildebrand F."/>
            <person name="Pallen M.J."/>
        </authorList>
    </citation>
    <scope>NUCLEOTIDE SEQUENCE</scope>
    <source>
        <strain evidence="4">ChiHjej13B12-4958</strain>
    </source>
</reference>
<dbReference type="PROSITE" id="PS51462">
    <property type="entry name" value="NUDIX"/>
    <property type="match status" value="1"/>
</dbReference>
<keyword evidence="2 4" id="KW-0378">Hydrolase</keyword>
<protein>
    <submittedName>
        <fullName evidence="4">NUDIX hydrolase</fullName>
    </submittedName>
</protein>
<evidence type="ECO:0000256" key="1">
    <source>
        <dbReference type="ARBA" id="ARBA00001946"/>
    </source>
</evidence>
<sequence length="189" mass="20780">MIEEGTGYYAVPCSVKAIVISDDHVLLGLNDRGEWELPGGWPDKANTSIGDTAVREVREETGLHLDADRFTLVDAELFAPVPGRQVALIALATTVDRQLMPLRSAEHREITWHPVTELSQNLPDIYRRFITSGVDLDHGSVEVRQAKWCTFADSSTVKTSVSCSFVNLTASPSSRPIPAGRSPLLMHSR</sequence>
<dbReference type="PANTHER" id="PTHR43046:SF14">
    <property type="entry name" value="MUTT_NUDIX FAMILY PROTEIN"/>
    <property type="match status" value="1"/>
</dbReference>
<reference evidence="4" key="2">
    <citation type="submission" date="2021-04" db="EMBL/GenBank/DDBJ databases">
        <authorList>
            <person name="Gilroy R."/>
        </authorList>
    </citation>
    <scope>NUCLEOTIDE SEQUENCE</scope>
    <source>
        <strain evidence="4">ChiHjej13B12-4958</strain>
    </source>
</reference>
<evidence type="ECO:0000256" key="2">
    <source>
        <dbReference type="ARBA" id="ARBA00022801"/>
    </source>
</evidence>